<feature type="transmembrane region" description="Helical" evidence="2">
    <location>
        <begin position="54"/>
        <end position="72"/>
    </location>
</feature>
<dbReference type="AlphaFoldDB" id="A0A934TWB2"/>
<keyword evidence="2" id="KW-0472">Membrane</keyword>
<dbReference type="PANTHER" id="PTHR22674">
    <property type="entry name" value="NTPASE, KAP FAMILY P-LOOP DOMAIN-CONTAINING 1"/>
    <property type="match status" value="1"/>
</dbReference>
<comment type="caution">
    <text evidence="4">The sequence shown here is derived from an EMBL/GenBank/DDBJ whole genome shotgun (WGS) entry which is preliminary data.</text>
</comment>
<evidence type="ECO:0000256" key="1">
    <source>
        <dbReference type="SAM" id="Coils"/>
    </source>
</evidence>
<gene>
    <name evidence="4" type="ORF">JJB11_21485</name>
</gene>
<keyword evidence="1" id="KW-0175">Coiled coil</keyword>
<reference evidence="4" key="2">
    <citation type="submission" date="2021-01" db="EMBL/GenBank/DDBJ databases">
        <authorList>
            <person name="Kang M."/>
        </authorList>
    </citation>
    <scope>NUCLEOTIDE SEQUENCE</scope>
    <source>
        <strain evidence="4">KACC 17527</strain>
    </source>
</reference>
<evidence type="ECO:0000313" key="4">
    <source>
        <dbReference type="EMBL" id="MBK6008682.1"/>
    </source>
</evidence>
<sequence>MTITSLTSRFKSKSSAVLFVVLVLVAPALAVASLSVLTEWAPLLSVFKTGVGQLLAVMTGVIGWIGAVGHFARRALKRLQVATFELDRAIEQHTAAASADAKREAQRLAALNVAVETAQADLAAASDRLRTAHAEFTASTGADRLIKFIRSRASDGHYAKHLGLIANIRKDIEELSGAVTGPDTTGGEALRLGRERFLKELRDSLEQHRRLLSSDEIAQLEKLQQSVQEAETSSVGFDRVILYIDDLDRCPPEKVVDVLQAVNLLLTFPIFVVLVAVDVRWVRRSLARHYDALVSEDGARDGITPDDYLEKIFQIPYWVRPMDAASSSEFVRARLGALLRQEFESRDDEAPTAPPAIPARDSEAPEPVLLRLTVPEVDFMGRLAPHAATSPRRALRFMNTYRLIRASLDDVDRQELLAGGYVALLVQLAVATGAPDLMSSWVTHLETSESQSPFPDLSYRHRSRMALRACLSIYEDERTDRAWSESVASALLARYARTAARYSFAGVTA</sequence>
<keyword evidence="2" id="KW-0812">Transmembrane</keyword>
<name>A0A934TWB2_9BURK</name>
<dbReference type="EMBL" id="JAEPWM010000011">
    <property type="protein sequence ID" value="MBK6008682.1"/>
    <property type="molecule type" value="Genomic_DNA"/>
</dbReference>
<proteinExistence type="predicted"/>
<protein>
    <recommendedName>
        <fullName evidence="3">KAP NTPase domain-containing protein</fullName>
    </recommendedName>
</protein>
<reference evidence="4" key="1">
    <citation type="journal article" date="2012" name="J. Microbiol. Biotechnol.">
        <title>Ramlibacter ginsenosidimutans sp. nov., with ginsenoside-converting activity.</title>
        <authorList>
            <person name="Wang L."/>
            <person name="An D.S."/>
            <person name="Kim S.G."/>
            <person name="Jin F.X."/>
            <person name="Kim S.C."/>
            <person name="Lee S.T."/>
            <person name="Im W.T."/>
        </authorList>
    </citation>
    <scope>NUCLEOTIDE SEQUENCE</scope>
    <source>
        <strain evidence="4">KACC 17527</strain>
    </source>
</reference>
<keyword evidence="2" id="KW-1133">Transmembrane helix</keyword>
<dbReference type="RefSeq" id="WP_201176413.1">
    <property type="nucleotide sequence ID" value="NZ_JAEPWM010000011.1"/>
</dbReference>
<evidence type="ECO:0000256" key="2">
    <source>
        <dbReference type="SAM" id="Phobius"/>
    </source>
</evidence>
<dbReference type="Pfam" id="PF07693">
    <property type="entry name" value="KAP_NTPase"/>
    <property type="match status" value="1"/>
</dbReference>
<evidence type="ECO:0000259" key="3">
    <source>
        <dbReference type="Pfam" id="PF07693"/>
    </source>
</evidence>
<organism evidence="4 5">
    <name type="scientific">Ramlibacter ginsenosidimutans</name>
    <dbReference type="NCBI Taxonomy" id="502333"/>
    <lineage>
        <taxon>Bacteria</taxon>
        <taxon>Pseudomonadati</taxon>
        <taxon>Pseudomonadota</taxon>
        <taxon>Betaproteobacteria</taxon>
        <taxon>Burkholderiales</taxon>
        <taxon>Comamonadaceae</taxon>
        <taxon>Ramlibacter</taxon>
    </lineage>
</organism>
<dbReference type="InterPro" id="IPR011646">
    <property type="entry name" value="KAP_P-loop"/>
</dbReference>
<evidence type="ECO:0000313" key="5">
    <source>
        <dbReference type="Proteomes" id="UP000630528"/>
    </source>
</evidence>
<accession>A0A934TWB2</accession>
<dbReference type="Proteomes" id="UP000630528">
    <property type="component" value="Unassembled WGS sequence"/>
</dbReference>
<dbReference type="PANTHER" id="PTHR22674:SF6">
    <property type="entry name" value="NTPASE KAP FAMILY P-LOOP DOMAIN-CONTAINING PROTEIN 1"/>
    <property type="match status" value="1"/>
</dbReference>
<feature type="coiled-coil region" evidence="1">
    <location>
        <begin position="198"/>
        <end position="233"/>
    </location>
</feature>
<feature type="coiled-coil region" evidence="1">
    <location>
        <begin position="108"/>
        <end position="135"/>
    </location>
</feature>
<dbReference type="InterPro" id="IPR052754">
    <property type="entry name" value="NTPase_KAP_P-loop"/>
</dbReference>
<keyword evidence="5" id="KW-1185">Reference proteome</keyword>
<feature type="domain" description="KAP NTPase" evidence="3">
    <location>
        <begin position="237"/>
        <end position="406"/>
    </location>
</feature>